<dbReference type="SUPFAM" id="SSF101690">
    <property type="entry name" value="PAZ domain"/>
    <property type="match status" value="1"/>
</dbReference>
<feature type="compositionally biased region" description="Basic and acidic residues" evidence="1">
    <location>
        <begin position="877"/>
        <end position="896"/>
    </location>
</feature>
<feature type="region of interest" description="Disordered" evidence="1">
    <location>
        <begin position="710"/>
        <end position="764"/>
    </location>
</feature>
<feature type="compositionally biased region" description="Basic and acidic residues" evidence="1">
    <location>
        <begin position="929"/>
        <end position="941"/>
    </location>
</feature>
<evidence type="ECO:0000313" key="3">
    <source>
        <dbReference type="EMBL" id="CAB3410392.1"/>
    </source>
</evidence>
<feature type="compositionally biased region" description="Low complexity" evidence="1">
    <location>
        <begin position="1006"/>
        <end position="1022"/>
    </location>
</feature>
<dbReference type="Proteomes" id="UP000494206">
    <property type="component" value="Unassembled WGS sequence"/>
</dbReference>
<dbReference type="Gene3D" id="3.30.420.10">
    <property type="entry name" value="Ribonuclease H-like superfamily/Ribonuclease H"/>
    <property type="match status" value="1"/>
</dbReference>
<dbReference type="SUPFAM" id="SSF53098">
    <property type="entry name" value="Ribonuclease H-like"/>
    <property type="match status" value="1"/>
</dbReference>
<dbReference type="EMBL" id="CADEPM010000010">
    <property type="protein sequence ID" value="CAB3410392.1"/>
    <property type="molecule type" value="Genomic_DNA"/>
</dbReference>
<feature type="region of interest" description="Disordered" evidence="1">
    <location>
        <begin position="862"/>
        <end position="1034"/>
    </location>
</feature>
<dbReference type="PANTHER" id="PTHR22891">
    <property type="entry name" value="EUKARYOTIC TRANSLATION INITIATION FACTOR 2C"/>
    <property type="match status" value="1"/>
</dbReference>
<reference evidence="3 4" key="1">
    <citation type="submission" date="2020-04" db="EMBL/GenBank/DDBJ databases">
        <authorList>
            <person name="Laetsch R D."/>
            <person name="Stevens L."/>
            <person name="Kumar S."/>
            <person name="Blaxter L. M."/>
        </authorList>
    </citation>
    <scope>NUCLEOTIDE SEQUENCE [LARGE SCALE GENOMIC DNA]</scope>
</reference>
<dbReference type="InterPro" id="IPR036085">
    <property type="entry name" value="PAZ_dom_sf"/>
</dbReference>
<protein>
    <recommendedName>
        <fullName evidence="2">Piwi domain-containing protein</fullName>
    </recommendedName>
</protein>
<sequence>MSNATLQPNVPSKLPPGTLGPIVTCTTNIKKIDITRGMKIFKYHVNIHLMSTNGAETEYKNMSKTFDNQLRNEKARGFCWKCYKFLRKKKDTIFETGIEYIYDGKGRLYTTKPFTKNQYELNIPPCEVTKLPAKSVLFIIKKASEEYEISTSFEGKPSNELLKILHSAINQGPLNKKNIITVDGCNHYIIEPFPSSIASLTRYCKYYAEGLNTTVQALEGSSGSDIYLITDVVKMECYKDSIKLSDVLAEWDSNFKNLEFNSVEANDLLQYVQDLACYIHHVQTRGFGDEAEIVTLKGFGPPANTKEFGHKMNGREVTLDFYFEKEYLTKLNHPEYMTALVQRGDELVHFPIEVLTVVGNQVAQLKKEEQCFLKRKVESTPAVRKKECRRLMNHIFPSKVKGTFYNLSPNFQKVNARILPSPIVEYANSSHEMKDLSFWKVDIFKKPATLNNWMILFVESQIVDPLMRTSVAAMNKWQLMQSAVCRMNFNNDGWNHEISDSPFFTNTTLIIGFDFMEEDAMTRRPLIIGYSANIAHPQRFKHGFRFSKFENCMEMIKIIAFNLVREASANRPFPNEIIIYFNDVIKIQYDMNMIKQIIDDFCKNMKLLVPKFTVISVSNNHKIEVFQNNVFMQDPIPKQHLKPGTVIDNVIVSSEQNEFFLAAHSVKSDLSALLLVSDKKFNGNASRTVDVCLGGNNQSSLHFPVLGMDRTPDNSQNPPLSSTVAFTPPATEQTETVVTSQSTEDQTTVTQDTEHNHHEKKSVTFSESAPTAIIYFEGSADGKPHVKSMKMTSMGVEQETSKASTTNTKHPDISFTDLAEGDTYHTFKVNGVPVLNCFVRIITLSNVAVQAEDPVYEAADRKEMVDDVKQQNASDMPEVKEVENSQKVEEKTHDARTASSLTLSSKNPTGTIQDTNEKALPTNTAKTQHQPEFESTTDKTHSNLANNTEGGPIKAAGKNSEPLPTSEKAPVPSKVEDSCLATSSSKKDVKEAGLTDSNSQPEHVELSSPSSQLHLSSSTQHQPELEPTIPKTNGNIVNGIEETVKEVILTSTTSQLEQSIQYETMETAAQVLPEAQNITNNSTTETMNCNDNFYSVKVETDETPLEYVECSMNTSSEEFEQSILMASVTLNNEMNVILLKGDKIGESKRADAASSTTVDVSSMESNAAEVPNSNEKINSSEAGSIEDPTTTNQIQMGDEPIVADSSEAVKPDVVESVASAPSALERITDTSIIDNLSNTPEPAPPVAEGNGINLPNIGPIIMGATIGFFIALKLR</sequence>
<dbReference type="Pfam" id="PF02171">
    <property type="entry name" value="Piwi"/>
    <property type="match status" value="1"/>
</dbReference>
<feature type="compositionally biased region" description="Low complexity" evidence="1">
    <location>
        <begin position="736"/>
        <end position="751"/>
    </location>
</feature>
<dbReference type="InterPro" id="IPR003165">
    <property type="entry name" value="Piwi"/>
</dbReference>
<feature type="region of interest" description="Disordered" evidence="1">
    <location>
        <begin position="1148"/>
        <end position="1192"/>
    </location>
</feature>
<feature type="compositionally biased region" description="Polar residues" evidence="1">
    <location>
        <begin position="897"/>
        <end position="914"/>
    </location>
</feature>
<feature type="compositionally biased region" description="Polar residues" evidence="1">
    <location>
        <begin position="1153"/>
        <end position="1192"/>
    </location>
</feature>
<dbReference type="AlphaFoldDB" id="A0A8S1FDC2"/>
<proteinExistence type="predicted"/>
<keyword evidence="4" id="KW-1185">Reference proteome</keyword>
<feature type="compositionally biased region" description="Polar residues" evidence="1">
    <location>
        <begin position="713"/>
        <end position="735"/>
    </location>
</feature>
<evidence type="ECO:0000313" key="4">
    <source>
        <dbReference type="Proteomes" id="UP000494206"/>
    </source>
</evidence>
<evidence type="ECO:0000256" key="1">
    <source>
        <dbReference type="SAM" id="MobiDB-lite"/>
    </source>
</evidence>
<comment type="caution">
    <text evidence="3">The sequence shown here is derived from an EMBL/GenBank/DDBJ whole genome shotgun (WGS) entry which is preliminary data.</text>
</comment>
<organism evidence="3 4">
    <name type="scientific">Caenorhabditis bovis</name>
    <dbReference type="NCBI Taxonomy" id="2654633"/>
    <lineage>
        <taxon>Eukaryota</taxon>
        <taxon>Metazoa</taxon>
        <taxon>Ecdysozoa</taxon>
        <taxon>Nematoda</taxon>
        <taxon>Chromadorea</taxon>
        <taxon>Rhabditida</taxon>
        <taxon>Rhabditina</taxon>
        <taxon>Rhabditomorpha</taxon>
        <taxon>Rhabditoidea</taxon>
        <taxon>Rhabditidae</taxon>
        <taxon>Peloderinae</taxon>
        <taxon>Caenorhabditis</taxon>
    </lineage>
</organism>
<gene>
    <name evidence="3" type="ORF">CBOVIS_LOCUS11923</name>
</gene>
<accession>A0A8S1FDC2</accession>
<name>A0A8S1FDC2_9PELO</name>
<dbReference type="InterPro" id="IPR012337">
    <property type="entry name" value="RNaseH-like_sf"/>
</dbReference>
<dbReference type="InterPro" id="IPR036397">
    <property type="entry name" value="RNaseH_sf"/>
</dbReference>
<evidence type="ECO:0000259" key="2">
    <source>
        <dbReference type="SMART" id="SM00950"/>
    </source>
</evidence>
<dbReference type="SMART" id="SM00950">
    <property type="entry name" value="Piwi"/>
    <property type="match status" value="1"/>
</dbReference>
<dbReference type="Gene3D" id="2.170.260.10">
    <property type="entry name" value="paz domain"/>
    <property type="match status" value="1"/>
</dbReference>
<dbReference type="GO" id="GO:0003676">
    <property type="term" value="F:nucleic acid binding"/>
    <property type="evidence" value="ECO:0007669"/>
    <property type="project" value="InterPro"/>
</dbReference>
<feature type="domain" description="Piwi" evidence="2">
    <location>
        <begin position="454"/>
        <end position="699"/>
    </location>
</feature>